<dbReference type="Proteomes" id="UP000594638">
    <property type="component" value="Unassembled WGS sequence"/>
</dbReference>
<gene>
    <name evidence="2" type="ORF">OLEA9_A080849</name>
</gene>
<name>A0A8S0SR28_OLEEU</name>
<evidence type="ECO:0000313" key="2">
    <source>
        <dbReference type="EMBL" id="CAA2993824.1"/>
    </source>
</evidence>
<dbReference type="Gramene" id="OE9A080849T1">
    <property type="protein sequence ID" value="OE9A080849C1"/>
    <property type="gene ID" value="OE9A080849"/>
</dbReference>
<reference evidence="2 3" key="1">
    <citation type="submission" date="2019-12" db="EMBL/GenBank/DDBJ databases">
        <authorList>
            <person name="Alioto T."/>
            <person name="Alioto T."/>
            <person name="Gomez Garrido J."/>
        </authorList>
    </citation>
    <scope>NUCLEOTIDE SEQUENCE [LARGE SCALE GENOMIC DNA]</scope>
</reference>
<proteinExistence type="predicted"/>
<protein>
    <submittedName>
        <fullName evidence="2">Uncharacterized protein</fullName>
    </submittedName>
</protein>
<feature type="compositionally biased region" description="Low complexity" evidence="1">
    <location>
        <begin position="24"/>
        <end position="39"/>
    </location>
</feature>
<dbReference type="OrthoDB" id="777275at2759"/>
<accession>A0A8S0SR28</accession>
<evidence type="ECO:0000256" key="1">
    <source>
        <dbReference type="SAM" id="MobiDB-lite"/>
    </source>
</evidence>
<dbReference type="AlphaFoldDB" id="A0A8S0SR28"/>
<feature type="region of interest" description="Disordered" evidence="1">
    <location>
        <begin position="20"/>
        <end position="57"/>
    </location>
</feature>
<evidence type="ECO:0000313" key="3">
    <source>
        <dbReference type="Proteomes" id="UP000594638"/>
    </source>
</evidence>
<organism evidence="2 3">
    <name type="scientific">Olea europaea subsp. europaea</name>
    <dbReference type="NCBI Taxonomy" id="158383"/>
    <lineage>
        <taxon>Eukaryota</taxon>
        <taxon>Viridiplantae</taxon>
        <taxon>Streptophyta</taxon>
        <taxon>Embryophyta</taxon>
        <taxon>Tracheophyta</taxon>
        <taxon>Spermatophyta</taxon>
        <taxon>Magnoliopsida</taxon>
        <taxon>eudicotyledons</taxon>
        <taxon>Gunneridae</taxon>
        <taxon>Pentapetalae</taxon>
        <taxon>asterids</taxon>
        <taxon>lamiids</taxon>
        <taxon>Lamiales</taxon>
        <taxon>Oleaceae</taxon>
        <taxon>Oleeae</taxon>
        <taxon>Olea</taxon>
    </lineage>
</organism>
<keyword evidence="3" id="KW-1185">Reference proteome</keyword>
<comment type="caution">
    <text evidence="2">The sequence shown here is derived from an EMBL/GenBank/DDBJ whole genome shotgun (WGS) entry which is preliminary data.</text>
</comment>
<dbReference type="EMBL" id="CACTIH010005457">
    <property type="protein sequence ID" value="CAA2993824.1"/>
    <property type="molecule type" value="Genomic_DNA"/>
</dbReference>
<sequence length="105" mass="11367">MNNNTTALLEAKLQAISSQGMLATSNKTTDPPSTSPTKSFLHEELESSNQSSARKEWPLTDLEKKVAGLTQVSQEGISGIDTVQLSRMPSLDMDTIWDALLVSDS</sequence>